<keyword evidence="6 8" id="KW-0472">Membrane</keyword>
<dbReference type="Gene3D" id="1.20.1250.20">
    <property type="entry name" value="MFS general substrate transporter like domains"/>
    <property type="match status" value="1"/>
</dbReference>
<name>A0A8H4INF0_9PEZI</name>
<dbReference type="CDD" id="cd17316">
    <property type="entry name" value="MFS_SV2_like"/>
    <property type="match status" value="1"/>
</dbReference>
<feature type="region of interest" description="Disordered" evidence="7">
    <location>
        <begin position="302"/>
        <end position="344"/>
    </location>
</feature>
<feature type="transmembrane region" description="Helical" evidence="8">
    <location>
        <begin position="578"/>
        <end position="601"/>
    </location>
</feature>
<evidence type="ECO:0000256" key="7">
    <source>
        <dbReference type="SAM" id="MobiDB-lite"/>
    </source>
</evidence>
<proteinExistence type="inferred from homology"/>
<dbReference type="EMBL" id="WWBZ02000073">
    <property type="protein sequence ID" value="KAF4302343.1"/>
    <property type="molecule type" value="Genomic_DNA"/>
</dbReference>
<feature type="transmembrane region" description="Helical" evidence="8">
    <location>
        <begin position="811"/>
        <end position="828"/>
    </location>
</feature>
<dbReference type="Pfam" id="PF00083">
    <property type="entry name" value="Sugar_tr"/>
    <property type="match status" value="1"/>
</dbReference>
<dbReference type="PANTHER" id="PTHR23511">
    <property type="entry name" value="SYNAPTIC VESICLE GLYCOPROTEIN 2"/>
    <property type="match status" value="1"/>
</dbReference>
<sequence length="927" mass="101132">MDLDSPGSDLPPASAATTAAGGPVFVVLTTPLRTATTIFLLNRRAQRLPCDSVRAHEHQKDNAYSLSKQRSTFMNHPPPLGAFIGRKVWIILLNSLSRDAHGSERGSLNKLTGGAWRHVTHSSRPRTWRRRQPTAALQHMEGHCFYWLDVQEQQQMGAAEAPLRRSSVHTHSNVYPASASTTVANGTFFHFSFFSFAPGEHACVQMLNMPNPHVLAGLLLQTVKGNWSEWSTIADYFRGTKHRGMESDFPVYMIEKITVRSVCGGQREWLTVGWCLQDRPEPLRRAEDGRKNLRNLSTALAESKATRLPEATVTSAHSNNRSTCSPRNTASSRSSNTPNPSYATPAHLERAKMPYFLNPFHKHDVSEFPGVLVPLASAQHRRASVLEKTESPDGVGVEESTGSSEWSGGLTIESLRAEIDADLAAGGVDTAYDRKSKVINKAIQDIGMGRYQWELFALCGFGWTADNLWLQGVALTLPALSPEFGIDSNTIRYTTLSLFTGLCIGASFWGIASDIIGRRLAFNCTLFLAGAFGLAAGGGHSWVATCSLFACLGAGVGGNLPVDGALFLEFLPFASGNLLTLLSVWWPVGQLIASLIAWGFIPNYSCAEDAVSCTLQPGVEGCCSKENNWGWRYFVITQGAITFCMFIARFFLFHLFESPKFLLSRGRQAEAVAVVRGIAYHNKAKTWLTEEILNEIGGDPEVVEGQKLSTVELVKRNLSKFSTSRIGPLFNGWKLGTTTALIWFMWATIGMGYPLFNAFLPQYLANSGSDGSSTSTYIAYRNYVITSVVGVPGSAIACYTVDIKYVGRKGTMAISTMLSGIFLYLFTLNSDSNYQLIFSSLEAFFQNIMYGVLYAYTPEVFPAPNRGTGTGIASFLNRLTGLCAPLVAINAGQANPSGPVYASGALFLAAFVAMLLLPIETRGKQAL</sequence>
<dbReference type="GO" id="GO:0016020">
    <property type="term" value="C:membrane"/>
    <property type="evidence" value="ECO:0007669"/>
    <property type="project" value="UniProtKB-SubCell"/>
</dbReference>
<evidence type="ECO:0000256" key="4">
    <source>
        <dbReference type="ARBA" id="ARBA00022692"/>
    </source>
</evidence>
<evidence type="ECO:0000313" key="11">
    <source>
        <dbReference type="Proteomes" id="UP000572817"/>
    </source>
</evidence>
<dbReference type="AlphaFoldDB" id="A0A8H4INF0"/>
<feature type="transmembrane region" description="Helical" evidence="8">
    <location>
        <begin position="519"/>
        <end position="536"/>
    </location>
</feature>
<dbReference type="InterPro" id="IPR020846">
    <property type="entry name" value="MFS_dom"/>
</dbReference>
<feature type="compositionally biased region" description="Low complexity" evidence="7">
    <location>
        <begin position="394"/>
        <end position="407"/>
    </location>
</feature>
<comment type="caution">
    <text evidence="10">The sequence shown here is derived from an EMBL/GenBank/DDBJ whole genome shotgun (WGS) entry which is preliminary data.</text>
</comment>
<feature type="transmembrane region" description="Helical" evidence="8">
    <location>
        <begin position="633"/>
        <end position="656"/>
    </location>
</feature>
<dbReference type="PROSITE" id="PS50850">
    <property type="entry name" value="MFS"/>
    <property type="match status" value="1"/>
</dbReference>
<dbReference type="GO" id="GO:0022857">
    <property type="term" value="F:transmembrane transporter activity"/>
    <property type="evidence" value="ECO:0007669"/>
    <property type="project" value="InterPro"/>
</dbReference>
<keyword evidence="5 8" id="KW-1133">Transmembrane helix</keyword>
<evidence type="ECO:0000313" key="10">
    <source>
        <dbReference type="EMBL" id="KAF4302343.1"/>
    </source>
</evidence>
<gene>
    <name evidence="10" type="ORF">GTA08_BOTSDO09795</name>
</gene>
<keyword evidence="4 8" id="KW-0812">Transmembrane</keyword>
<evidence type="ECO:0000259" key="9">
    <source>
        <dbReference type="PROSITE" id="PS50850"/>
    </source>
</evidence>
<feature type="transmembrane region" description="Helical" evidence="8">
    <location>
        <begin position="491"/>
        <end position="512"/>
    </location>
</feature>
<accession>A0A8H4INF0</accession>
<comment type="similarity">
    <text evidence="2">Belongs to the major facilitator superfamily.</text>
</comment>
<feature type="transmembrane region" description="Helical" evidence="8">
    <location>
        <begin position="740"/>
        <end position="760"/>
    </location>
</feature>
<keyword evidence="11" id="KW-1185">Reference proteome</keyword>
<evidence type="ECO:0000256" key="8">
    <source>
        <dbReference type="SAM" id="Phobius"/>
    </source>
</evidence>
<evidence type="ECO:0000256" key="1">
    <source>
        <dbReference type="ARBA" id="ARBA00004141"/>
    </source>
</evidence>
<organism evidence="10 11">
    <name type="scientific">Botryosphaeria dothidea</name>
    <dbReference type="NCBI Taxonomy" id="55169"/>
    <lineage>
        <taxon>Eukaryota</taxon>
        <taxon>Fungi</taxon>
        <taxon>Dikarya</taxon>
        <taxon>Ascomycota</taxon>
        <taxon>Pezizomycotina</taxon>
        <taxon>Dothideomycetes</taxon>
        <taxon>Dothideomycetes incertae sedis</taxon>
        <taxon>Botryosphaeriales</taxon>
        <taxon>Botryosphaeriaceae</taxon>
        <taxon>Botryosphaeria</taxon>
    </lineage>
</organism>
<dbReference type="Proteomes" id="UP000572817">
    <property type="component" value="Unassembled WGS sequence"/>
</dbReference>
<evidence type="ECO:0000256" key="5">
    <source>
        <dbReference type="ARBA" id="ARBA00022989"/>
    </source>
</evidence>
<dbReference type="FunFam" id="1.20.1250.20:FF:000171">
    <property type="entry name" value="MFS general substrate transporter"/>
    <property type="match status" value="1"/>
</dbReference>
<feature type="domain" description="Major facilitator superfamily (MFS) profile" evidence="9">
    <location>
        <begin position="455"/>
        <end position="922"/>
    </location>
</feature>
<keyword evidence="3" id="KW-0813">Transport</keyword>
<evidence type="ECO:0000256" key="6">
    <source>
        <dbReference type="ARBA" id="ARBA00023136"/>
    </source>
</evidence>
<feature type="region of interest" description="Disordered" evidence="7">
    <location>
        <begin position="386"/>
        <end position="407"/>
    </location>
</feature>
<feature type="transmembrane region" description="Helical" evidence="8">
    <location>
        <begin position="900"/>
        <end position="919"/>
    </location>
</feature>
<reference evidence="10" key="1">
    <citation type="submission" date="2020-04" db="EMBL/GenBank/DDBJ databases">
        <title>Genome Assembly and Annotation of Botryosphaeria dothidea sdau 11-99, a Latent Pathogen of Apple Fruit Ring Rot in China.</title>
        <authorList>
            <person name="Yu C."/>
            <person name="Diao Y."/>
            <person name="Lu Q."/>
            <person name="Zhao J."/>
            <person name="Cui S."/>
            <person name="Peng C."/>
            <person name="He B."/>
            <person name="Liu H."/>
        </authorList>
    </citation>
    <scope>NUCLEOTIDE SEQUENCE [LARGE SCALE GENOMIC DNA]</scope>
    <source>
        <strain evidence="10">Sdau11-99</strain>
    </source>
</reference>
<feature type="compositionally biased region" description="Polar residues" evidence="7">
    <location>
        <begin position="312"/>
        <end position="342"/>
    </location>
</feature>
<dbReference type="SUPFAM" id="SSF103473">
    <property type="entry name" value="MFS general substrate transporter"/>
    <property type="match status" value="1"/>
</dbReference>
<dbReference type="PANTHER" id="PTHR23511:SF5">
    <property type="entry name" value="MAJOR FACILITATOR-TYPE TRANSPORTER HXNZ-RELATED"/>
    <property type="match status" value="1"/>
</dbReference>
<evidence type="ECO:0000256" key="2">
    <source>
        <dbReference type="ARBA" id="ARBA00008335"/>
    </source>
</evidence>
<comment type="subcellular location">
    <subcellularLocation>
        <location evidence="1">Membrane</location>
        <topology evidence="1">Multi-pass membrane protein</topology>
    </subcellularLocation>
</comment>
<protein>
    <submittedName>
        <fullName evidence="10">General substrate transporter</fullName>
    </submittedName>
</protein>
<dbReference type="InterPro" id="IPR036259">
    <property type="entry name" value="MFS_trans_sf"/>
</dbReference>
<dbReference type="InterPro" id="IPR005828">
    <property type="entry name" value="MFS_sugar_transport-like"/>
</dbReference>
<feature type="transmembrane region" description="Helical" evidence="8">
    <location>
        <begin position="542"/>
        <end position="566"/>
    </location>
</feature>
<feature type="transmembrane region" description="Helical" evidence="8">
    <location>
        <begin position="780"/>
        <end position="799"/>
    </location>
</feature>
<dbReference type="OrthoDB" id="4139357at2759"/>
<evidence type="ECO:0000256" key="3">
    <source>
        <dbReference type="ARBA" id="ARBA00022448"/>
    </source>
</evidence>